<dbReference type="OrthoDB" id="1493049at2"/>
<evidence type="ECO:0000313" key="2">
    <source>
        <dbReference type="Proteomes" id="UP000238157"/>
    </source>
</evidence>
<proteinExistence type="predicted"/>
<dbReference type="Proteomes" id="UP000238157">
    <property type="component" value="Unassembled WGS sequence"/>
</dbReference>
<dbReference type="AlphaFoldDB" id="A0A2T0W7X8"/>
<keyword evidence="2" id="KW-1185">Reference proteome</keyword>
<gene>
    <name evidence="1" type="ORF">CLW00_1384</name>
</gene>
<organism evidence="1 2">
    <name type="scientific">Mongoliibacter ruber</name>
    <dbReference type="NCBI Taxonomy" id="1750599"/>
    <lineage>
        <taxon>Bacteria</taxon>
        <taxon>Pseudomonadati</taxon>
        <taxon>Bacteroidota</taxon>
        <taxon>Cytophagia</taxon>
        <taxon>Cytophagales</taxon>
        <taxon>Cyclobacteriaceae</taxon>
        <taxon>Mongoliibacter</taxon>
    </lineage>
</organism>
<protein>
    <submittedName>
        <fullName evidence="1">Uncharacterized protein</fullName>
    </submittedName>
</protein>
<name>A0A2T0W7X8_9BACT</name>
<dbReference type="EMBL" id="PVTR01000038">
    <property type="protein sequence ID" value="PRY82779.1"/>
    <property type="molecule type" value="Genomic_DNA"/>
</dbReference>
<comment type="caution">
    <text evidence="1">The sequence shown here is derived from an EMBL/GenBank/DDBJ whole genome shotgun (WGS) entry which is preliminary data.</text>
</comment>
<accession>A0A2T0W7X8</accession>
<reference evidence="1 2" key="1">
    <citation type="submission" date="2018-03" db="EMBL/GenBank/DDBJ databases">
        <title>Genomic Encyclopedia of Archaeal and Bacterial Type Strains, Phase II (KMG-II): from individual species to whole genera.</title>
        <authorList>
            <person name="Goeker M."/>
        </authorList>
    </citation>
    <scope>NUCLEOTIDE SEQUENCE [LARGE SCALE GENOMIC DNA]</scope>
    <source>
        <strain evidence="1 2">DSM 27929</strain>
    </source>
</reference>
<evidence type="ECO:0000313" key="1">
    <source>
        <dbReference type="EMBL" id="PRY82779.1"/>
    </source>
</evidence>
<dbReference type="RefSeq" id="WP_106135701.1">
    <property type="nucleotide sequence ID" value="NZ_PVTR01000038.1"/>
</dbReference>
<sequence length="132" mass="15461">MKNNEKIYSFLKSNGFELIQKDTSAFFGDYYDIFTNGSFQLRFSSSKSFETVDICSSKPNENWCDLALVKALLYNEKNLTNVTTIEEHRDFLQKELANIAELFNDRNYLTTKKSLEELGNERAKQMFPEIRK</sequence>